<protein>
    <recommendedName>
        <fullName evidence="4">AAA+ ATPase domain-containing protein</fullName>
    </recommendedName>
</protein>
<feature type="region of interest" description="Disordered" evidence="1">
    <location>
        <begin position="143"/>
        <end position="286"/>
    </location>
</feature>
<feature type="compositionally biased region" description="Low complexity" evidence="1">
    <location>
        <begin position="231"/>
        <end position="243"/>
    </location>
</feature>
<reference evidence="2 3" key="1">
    <citation type="submission" date="2019-07" db="EMBL/GenBank/DDBJ databases">
        <title>Genomics analysis of Aphanomyces spp. identifies a new class of oomycete effector associated with host adaptation.</title>
        <authorList>
            <person name="Gaulin E."/>
        </authorList>
    </citation>
    <scope>NUCLEOTIDE SEQUENCE [LARGE SCALE GENOMIC DNA]</scope>
    <source>
        <strain evidence="2 3">ATCC 201684</strain>
    </source>
</reference>
<dbReference type="PANTHER" id="PTHR10763:SF26">
    <property type="entry name" value="CELL DIVISION CONTROL PROTEIN 6 HOMOLOG"/>
    <property type="match status" value="1"/>
</dbReference>
<organism evidence="2 3">
    <name type="scientific">Aphanomyces euteiches</name>
    <dbReference type="NCBI Taxonomy" id="100861"/>
    <lineage>
        <taxon>Eukaryota</taxon>
        <taxon>Sar</taxon>
        <taxon>Stramenopiles</taxon>
        <taxon>Oomycota</taxon>
        <taxon>Saprolegniomycetes</taxon>
        <taxon>Saprolegniales</taxon>
        <taxon>Verrucalvaceae</taxon>
        <taxon>Aphanomyces</taxon>
    </lineage>
</organism>
<dbReference type="InterPro" id="IPR027417">
    <property type="entry name" value="P-loop_NTPase"/>
</dbReference>
<dbReference type="GO" id="GO:0033314">
    <property type="term" value="P:mitotic DNA replication checkpoint signaling"/>
    <property type="evidence" value="ECO:0007669"/>
    <property type="project" value="TreeGrafter"/>
</dbReference>
<proteinExistence type="predicted"/>
<evidence type="ECO:0000313" key="3">
    <source>
        <dbReference type="Proteomes" id="UP000481153"/>
    </source>
</evidence>
<dbReference type="EMBL" id="VJMJ01000119">
    <property type="protein sequence ID" value="KAF0733771.1"/>
    <property type="molecule type" value="Genomic_DNA"/>
</dbReference>
<accession>A0A6G0X1S3</accession>
<evidence type="ECO:0000313" key="2">
    <source>
        <dbReference type="EMBL" id="KAF0733771.1"/>
    </source>
</evidence>
<sequence length="752" mass="84012">MSPSGEAASAQLRPRRTPRTKEARDKESKSDEEGLGKRSTRRSRVPTPKARDKAEPVQQEDSIAFGEIEAAMGNLGWTWIQVGISYIYIAPHAFWKCNGKNYTSFQADVDYILTQERFEKYVRQNAELMKKIKENLEISKRPYVARKGRTHERHEAETRQEAETQPNAQDGTTEPPSMSSSDSSDDEPLLKKVRCLQRAPSTSSQSSEEDTSDDEPLVQKVAKKLRPPPLASSSPSTGHASPSNTSSDDEMIARKRRKRPASRSGALSRDKIVLQAPPSPTSTMTTENIDPIALMAPKLNRPKSNVSKIVPPRTINLPPLPAIFMDHPQSPSLTDILEQLEPSAVPIPPLASTPILHRENVWRKLQDFVDKCFKDAQNECITLEGPPGCGKTLLLKYLELYARSRIHEFQSKHDIFVVYAPMSGTARVVDDSVTEGFFDDLASHFQAAMADCTFDPQQTTAKTVCEQAFNSVSMKPGDDNDEDEMLQAKLHPRNILLLIDGLNLRFHAREPLDELFEMLHGKHDAIVNMVVTTTGNAESYFHRHVQNGLGFLSHVITLSPYGYGAIFDILAARLVDFGPFDEMTFVARLVAHAFDGDASVAVGLCRCALEANGTLTVGGILKAAKNISLEIRPRTILACLPRVQQIIIYAAVMEYYRIQGVYDFKSVHRGYSEFVLHFGHPMEKTLDEIRREVDWLVANELASKHATRDAFTLFITQDSALAFFKENPVSVLLQTVRPSTKPNFQNTQPTSR</sequence>
<feature type="compositionally biased region" description="Polar residues" evidence="1">
    <location>
        <begin position="163"/>
        <end position="176"/>
    </location>
</feature>
<feature type="compositionally biased region" description="Basic and acidic residues" evidence="1">
    <location>
        <begin position="19"/>
        <end position="36"/>
    </location>
</feature>
<dbReference type="Gene3D" id="3.40.50.300">
    <property type="entry name" value="P-loop containing nucleotide triphosphate hydrolases"/>
    <property type="match status" value="1"/>
</dbReference>
<name>A0A6G0X1S3_9STRA</name>
<dbReference type="Proteomes" id="UP000481153">
    <property type="component" value="Unassembled WGS sequence"/>
</dbReference>
<keyword evidence="3" id="KW-1185">Reference proteome</keyword>
<dbReference type="GO" id="GO:0006270">
    <property type="term" value="P:DNA replication initiation"/>
    <property type="evidence" value="ECO:0007669"/>
    <property type="project" value="TreeGrafter"/>
</dbReference>
<dbReference type="VEuPathDB" id="FungiDB:AeMF1_009788"/>
<dbReference type="PANTHER" id="PTHR10763">
    <property type="entry name" value="CELL DIVISION CONTROL PROTEIN 6-RELATED"/>
    <property type="match status" value="1"/>
</dbReference>
<feature type="compositionally biased region" description="Acidic residues" evidence="1">
    <location>
        <begin position="207"/>
        <end position="216"/>
    </location>
</feature>
<evidence type="ECO:0008006" key="4">
    <source>
        <dbReference type="Google" id="ProtNLM"/>
    </source>
</evidence>
<dbReference type="SUPFAM" id="SSF52540">
    <property type="entry name" value="P-loop containing nucleoside triphosphate hydrolases"/>
    <property type="match status" value="1"/>
</dbReference>
<dbReference type="InterPro" id="IPR050311">
    <property type="entry name" value="ORC1/CDC6"/>
</dbReference>
<feature type="compositionally biased region" description="Basic and acidic residues" evidence="1">
    <location>
        <begin position="152"/>
        <end position="162"/>
    </location>
</feature>
<dbReference type="AlphaFoldDB" id="A0A6G0X1S3"/>
<evidence type="ECO:0000256" key="1">
    <source>
        <dbReference type="SAM" id="MobiDB-lite"/>
    </source>
</evidence>
<dbReference type="GO" id="GO:0005634">
    <property type="term" value="C:nucleus"/>
    <property type="evidence" value="ECO:0007669"/>
    <property type="project" value="TreeGrafter"/>
</dbReference>
<comment type="caution">
    <text evidence="2">The sequence shown here is derived from an EMBL/GenBank/DDBJ whole genome shotgun (WGS) entry which is preliminary data.</text>
</comment>
<feature type="region of interest" description="Disordered" evidence="1">
    <location>
        <begin position="1"/>
        <end position="59"/>
    </location>
</feature>
<dbReference type="GO" id="GO:0003688">
    <property type="term" value="F:DNA replication origin binding"/>
    <property type="evidence" value="ECO:0007669"/>
    <property type="project" value="TreeGrafter"/>
</dbReference>
<gene>
    <name evidence="2" type="ORF">Ae201684_009341</name>
</gene>